<protein>
    <submittedName>
        <fullName evidence="1">Coenzyme F390 synthetase</fullName>
    </submittedName>
</protein>
<proteinExistence type="predicted"/>
<dbReference type="RefSeq" id="WP_014773314.1">
    <property type="nucleotide sequence ID" value="NC_018010.1"/>
</dbReference>
<dbReference type="HOGENOM" id="CLU_035301_4_1_10"/>
<reference evidence="2" key="1">
    <citation type="submission" date="2012-06" db="EMBL/GenBank/DDBJ databases">
        <title>The complete genome of Belliella baltica DSM 15883.</title>
        <authorList>
            <person name="Lucas S."/>
            <person name="Copeland A."/>
            <person name="Lapidus A."/>
            <person name="Goodwin L."/>
            <person name="Pitluck S."/>
            <person name="Peters L."/>
            <person name="Mikhailova N."/>
            <person name="Davenport K."/>
            <person name="Kyrpides N."/>
            <person name="Mavromatis K."/>
            <person name="Pagani I."/>
            <person name="Ivanova N."/>
            <person name="Ovchinnikova G."/>
            <person name="Zeytun A."/>
            <person name="Detter J.C."/>
            <person name="Han C."/>
            <person name="Land M."/>
            <person name="Hauser L."/>
            <person name="Markowitz V."/>
            <person name="Cheng J.-F."/>
            <person name="Hugenholtz P."/>
            <person name="Woyke T."/>
            <person name="Wu D."/>
            <person name="Tindall B."/>
            <person name="Pomrenke H."/>
            <person name="Brambilla E."/>
            <person name="Klenk H.-P."/>
            <person name="Eisen J.A."/>
        </authorList>
    </citation>
    <scope>NUCLEOTIDE SEQUENCE [LARGE SCALE GENOMIC DNA]</scope>
    <source>
        <strain evidence="2">DSM 15883 / CIP 108006 / LMG 21964 / BA134</strain>
    </source>
</reference>
<name>I3Z7Z5_BELBD</name>
<dbReference type="InterPro" id="IPR042099">
    <property type="entry name" value="ANL_N_sf"/>
</dbReference>
<dbReference type="PANTHER" id="PTHR36932:SF1">
    <property type="entry name" value="CAPSULAR POLYSACCHARIDE BIOSYNTHESIS PROTEIN"/>
    <property type="match status" value="1"/>
</dbReference>
<dbReference type="STRING" id="866536.Belba_2830"/>
<dbReference type="SUPFAM" id="SSF56801">
    <property type="entry name" value="Acetyl-CoA synthetase-like"/>
    <property type="match status" value="1"/>
</dbReference>
<dbReference type="KEGG" id="bbd:Belba_2830"/>
<dbReference type="eggNOG" id="COG1541">
    <property type="taxonomic scope" value="Bacteria"/>
</dbReference>
<dbReference type="Proteomes" id="UP000006050">
    <property type="component" value="Chromosome"/>
</dbReference>
<accession>I3Z7Z5</accession>
<dbReference type="EMBL" id="CP003281">
    <property type="protein sequence ID" value="AFL85363.1"/>
    <property type="molecule type" value="Genomic_DNA"/>
</dbReference>
<evidence type="ECO:0000313" key="2">
    <source>
        <dbReference type="Proteomes" id="UP000006050"/>
    </source>
</evidence>
<dbReference type="PATRIC" id="fig|866536.3.peg.2913"/>
<dbReference type="Gene3D" id="3.40.50.12780">
    <property type="entry name" value="N-terminal domain of ligase-like"/>
    <property type="match status" value="1"/>
</dbReference>
<dbReference type="InterPro" id="IPR053158">
    <property type="entry name" value="CapK_Type1_Caps_Biosynth"/>
</dbReference>
<sequence length="468" mass="52530">MANQKKENHKGQLGLKDNILWLLVDTVITLKQGKNAIEKRQKKRFTEMVNYARANSPYYRELYKHLPVHVEDTKLLPVTNKKELMEHFNDFVTDPEATIEKVQAFVDKPEFIGEYFLDKYTVATTSGTTGKKGIFLIDNRSFKVAGALGFRTLSSWLSFSDLLRILKGRGRLAMVNAMGGHFASAIAAVRLQKKRSKRFLVLPVSMPMHEMVEKLNQFQPILLAPYASMGSLLASEQEAGRLHINPALIVLSAEGVPEREFVRISEAFKAKVYDSYAATECPFLSYRCRYGWLHVDSDWVVVEPVDKDYKPVSPGKQSYTVLISNLANKIQPILRYDLGDSVLQKPEPCKCGNPLPAIRVQGRSSDVLTFPKDGEKVTIAPLAFSAVAAHISGIDLFQLVQTSPTNLRVRLKLSAGAEPELVWQKVLAELTGVLKENRLDNITLEQAEELPEQTSGGKYREVIPLKNI</sequence>
<dbReference type="PANTHER" id="PTHR36932">
    <property type="entry name" value="CAPSULAR POLYSACCHARIDE BIOSYNTHESIS PROTEIN"/>
    <property type="match status" value="1"/>
</dbReference>
<organism evidence="1 2">
    <name type="scientific">Belliella baltica (strain DSM 15883 / CIP 108006 / LMG 21964 / BA134)</name>
    <dbReference type="NCBI Taxonomy" id="866536"/>
    <lineage>
        <taxon>Bacteria</taxon>
        <taxon>Pseudomonadati</taxon>
        <taxon>Bacteroidota</taxon>
        <taxon>Cytophagia</taxon>
        <taxon>Cytophagales</taxon>
        <taxon>Cyclobacteriaceae</taxon>
        <taxon>Belliella</taxon>
    </lineage>
</organism>
<dbReference type="OrthoDB" id="580775at2"/>
<gene>
    <name evidence="1" type="ordered locus">Belba_2830</name>
</gene>
<keyword evidence="2" id="KW-1185">Reference proteome</keyword>
<dbReference type="AlphaFoldDB" id="I3Z7Z5"/>
<evidence type="ECO:0000313" key="1">
    <source>
        <dbReference type="EMBL" id="AFL85363.1"/>
    </source>
</evidence>